<protein>
    <submittedName>
        <fullName evidence="3">40S ribosomal protein S30</fullName>
    </submittedName>
</protein>
<dbReference type="Proteomes" id="UP000267096">
    <property type="component" value="Unassembled WGS sequence"/>
</dbReference>
<evidence type="ECO:0000313" key="1">
    <source>
        <dbReference type="EMBL" id="VDK43923.1"/>
    </source>
</evidence>
<accession>A0A0M3JTJ5</accession>
<dbReference type="AlphaFoldDB" id="A0A0M3JTJ5"/>
<organism evidence="3">
    <name type="scientific">Anisakis simplex</name>
    <name type="common">Herring worm</name>
    <dbReference type="NCBI Taxonomy" id="6269"/>
    <lineage>
        <taxon>Eukaryota</taxon>
        <taxon>Metazoa</taxon>
        <taxon>Ecdysozoa</taxon>
        <taxon>Nematoda</taxon>
        <taxon>Chromadorea</taxon>
        <taxon>Rhabditida</taxon>
        <taxon>Spirurina</taxon>
        <taxon>Ascaridomorpha</taxon>
        <taxon>Ascaridoidea</taxon>
        <taxon>Anisakidae</taxon>
        <taxon>Anisakis</taxon>
        <taxon>Anisakis simplex complex</taxon>
    </lineage>
</organism>
<sequence>MLAAARGVSLGLGKINLADLRLLPKERLEPGKVKRSPTKVKKTKTVIKKHVDKKVRFVSFQVSSDNLPKTTS</sequence>
<evidence type="ECO:0000313" key="2">
    <source>
        <dbReference type="Proteomes" id="UP000267096"/>
    </source>
</evidence>
<gene>
    <name evidence="1" type="ORF">ASIM_LOCUS10917</name>
</gene>
<dbReference type="WBParaSite" id="ASIM_0001135901-mRNA-1">
    <property type="protein sequence ID" value="ASIM_0001135901-mRNA-1"/>
    <property type="gene ID" value="ASIM_0001135901"/>
</dbReference>
<reference evidence="3" key="1">
    <citation type="submission" date="2017-02" db="UniProtKB">
        <authorList>
            <consortium name="WormBaseParasite"/>
        </authorList>
    </citation>
    <scope>IDENTIFICATION</scope>
</reference>
<dbReference type="OrthoDB" id="5872729at2759"/>
<name>A0A0M3JTJ5_ANISI</name>
<proteinExistence type="predicted"/>
<reference evidence="1 2" key="2">
    <citation type="submission" date="2018-11" db="EMBL/GenBank/DDBJ databases">
        <authorList>
            <consortium name="Pathogen Informatics"/>
        </authorList>
    </citation>
    <scope>NUCLEOTIDE SEQUENCE [LARGE SCALE GENOMIC DNA]</scope>
</reference>
<dbReference type="EMBL" id="UYRR01031026">
    <property type="protein sequence ID" value="VDK43923.1"/>
    <property type="molecule type" value="Genomic_DNA"/>
</dbReference>
<evidence type="ECO:0000313" key="3">
    <source>
        <dbReference type="WBParaSite" id="ASIM_0001135901-mRNA-1"/>
    </source>
</evidence>
<keyword evidence="2" id="KW-1185">Reference proteome</keyword>